<dbReference type="RefSeq" id="WP_420041311.1">
    <property type="nucleotide sequence ID" value="NZ_CP128986.1"/>
</dbReference>
<dbReference type="EMBL" id="CP128986">
    <property type="protein sequence ID" value="WOC12050.1"/>
    <property type="molecule type" value="Genomic_DNA"/>
</dbReference>
<dbReference type="Gene3D" id="3.30.450.40">
    <property type="match status" value="1"/>
</dbReference>
<dbReference type="InterPro" id="IPR003018">
    <property type="entry name" value="GAF"/>
</dbReference>
<reference evidence="2" key="1">
    <citation type="submission" date="2023-06" db="EMBL/GenBank/DDBJ databases">
        <title>Gordonia sp. nov. and Pseudochrobactrum sp. nov., two species isolated from the burying beetle Nicrophorus vespilloides.</title>
        <authorList>
            <person name="Poehlein A."/>
            <person name="Guzman J."/>
            <person name="Daniel R."/>
            <person name="Vilcinskas A."/>
        </authorList>
    </citation>
    <scope>NUCLEOTIDE SEQUENCE</scope>
    <source>
        <strain evidence="2">MP11Mi</strain>
    </source>
</reference>
<name>A0AA97CVN2_9ACTN</name>
<accession>A0AA97CVN2</accession>
<feature type="domain" description="GAF" evidence="1">
    <location>
        <begin position="111"/>
        <end position="219"/>
    </location>
</feature>
<proteinExistence type="predicted"/>
<dbReference type="InterPro" id="IPR029016">
    <property type="entry name" value="GAF-like_dom_sf"/>
</dbReference>
<evidence type="ECO:0000313" key="2">
    <source>
        <dbReference type="EMBL" id="WOC12050.1"/>
    </source>
</evidence>
<organism evidence="2">
    <name type="scientific">Gordonia sp. MP11Mi</name>
    <dbReference type="NCBI Taxonomy" id="3022769"/>
    <lineage>
        <taxon>Bacteria</taxon>
        <taxon>Bacillati</taxon>
        <taxon>Actinomycetota</taxon>
        <taxon>Actinomycetes</taxon>
        <taxon>Mycobacteriales</taxon>
        <taxon>Gordoniaceae</taxon>
        <taxon>Gordonia</taxon>
    </lineage>
</organism>
<dbReference type="Pfam" id="PF01590">
    <property type="entry name" value="GAF"/>
    <property type="match status" value="1"/>
</dbReference>
<protein>
    <recommendedName>
        <fullName evidence="1">GAF domain-containing protein</fullName>
    </recommendedName>
</protein>
<dbReference type="AlphaFoldDB" id="A0AA97CVN2"/>
<sequence length="396" mass="41636">MTTAHPLPEPALATGEDPREFAQVLRAMHDAAMAGQRLPARPRSVIGQSWARVADAGVDPDIGGPVDPIAAAELTERRAASGLGFLLDDLARGLDAVLRDSPNILVVADAQGHVLWRAGTSAVRRRADGLGFVEGASWAENAVGTNAIGTALTAGQAVQVFSAEHYVRSHHAWTCTGAPIRDPRSGGMLGVVDVSGPAASIHPATIALVDSVARLAEARLQNAHRDQLDMLRSVAAPILARAGRPALAVDEFGWVAAVDRVEPRRRIVLPSDLAPSRVPVSGLGLCDVEPLPGGWLVRPADNAERESTSVTIGNVVTVASGDGVWTHNPSPRHRDLLTLLARNPAGLSAAELAAELFGDPSRTVTVRAEMSRLRKTFGGLLATAPYRFAKEVTVSL</sequence>
<gene>
    <name evidence="2" type="ORF">MP11Mi_11320</name>
</gene>
<evidence type="ECO:0000259" key="1">
    <source>
        <dbReference type="Pfam" id="PF01590"/>
    </source>
</evidence>